<dbReference type="RefSeq" id="WP_100706752.1">
    <property type="nucleotide sequence ID" value="NZ_NPDL01000008.1"/>
</dbReference>
<sequence length="228" mass="25595">MRHIRFLLLILLASCTTVGFHKTSVRDTYEYGKMKFIRVCVWKDENVSAERMDYLFDSWNEELVLYNLQAKVAQVKDWKRPGWTGKAIMEELYKAELPDGCDRILALAGVRVSDIAYEFASYILALFFIPTFEVLGAVDSPTGSRGFVLAHTASLGHLLVGGAASTMVHEGYHLLGCGHAFYLSECYGQIRDLKATSEIAGDSFFPVTYPGGGFITSRKQLNYFFLGR</sequence>
<name>A0A2M9XCJ9_9LEPT</name>
<protein>
    <submittedName>
        <fullName evidence="1">Uncharacterized protein</fullName>
    </submittedName>
</protein>
<proteinExistence type="predicted"/>
<evidence type="ECO:0000313" key="1">
    <source>
        <dbReference type="EMBL" id="PJZ25406.1"/>
    </source>
</evidence>
<comment type="caution">
    <text evidence="1">The sequence shown here is derived from an EMBL/GenBank/DDBJ whole genome shotgun (WGS) entry which is preliminary data.</text>
</comment>
<reference evidence="1 2" key="1">
    <citation type="submission" date="2017-07" db="EMBL/GenBank/DDBJ databases">
        <title>Leptospira spp. isolated from tropical soils.</title>
        <authorList>
            <person name="Thibeaux R."/>
            <person name="Iraola G."/>
            <person name="Ferres I."/>
            <person name="Bierque E."/>
            <person name="Girault D."/>
            <person name="Soupe-Gilbert M.-E."/>
            <person name="Picardeau M."/>
            <person name="Goarant C."/>
        </authorList>
    </citation>
    <scope>NUCLEOTIDE SEQUENCE [LARGE SCALE GENOMIC DNA]</scope>
    <source>
        <strain evidence="1 2">MCA1-C-A1</strain>
    </source>
</reference>
<gene>
    <name evidence="1" type="ORF">CH357_10815</name>
</gene>
<evidence type="ECO:0000313" key="2">
    <source>
        <dbReference type="Proteomes" id="UP000232196"/>
    </source>
</evidence>
<organism evidence="1 2">
    <name type="scientific">Leptospira hartskeerlii</name>
    <dbReference type="NCBI Taxonomy" id="2023177"/>
    <lineage>
        <taxon>Bacteria</taxon>
        <taxon>Pseudomonadati</taxon>
        <taxon>Spirochaetota</taxon>
        <taxon>Spirochaetia</taxon>
        <taxon>Leptospirales</taxon>
        <taxon>Leptospiraceae</taxon>
        <taxon>Leptospira</taxon>
    </lineage>
</organism>
<dbReference type="Proteomes" id="UP000232196">
    <property type="component" value="Unassembled WGS sequence"/>
</dbReference>
<dbReference type="AlphaFoldDB" id="A0A2M9XCJ9"/>
<dbReference type="OrthoDB" id="338790at2"/>
<dbReference type="EMBL" id="NPDN01000005">
    <property type="protein sequence ID" value="PJZ25406.1"/>
    <property type="molecule type" value="Genomic_DNA"/>
</dbReference>
<keyword evidence="2" id="KW-1185">Reference proteome</keyword>
<accession>A0A2M9XCJ9</accession>